<organism evidence="1 2">
    <name type="scientific">Dunaliella salina</name>
    <name type="common">Green alga</name>
    <name type="synonym">Protococcus salinus</name>
    <dbReference type="NCBI Taxonomy" id="3046"/>
    <lineage>
        <taxon>Eukaryota</taxon>
        <taxon>Viridiplantae</taxon>
        <taxon>Chlorophyta</taxon>
        <taxon>core chlorophytes</taxon>
        <taxon>Chlorophyceae</taxon>
        <taxon>CS clade</taxon>
        <taxon>Chlamydomonadales</taxon>
        <taxon>Dunaliellaceae</taxon>
        <taxon>Dunaliella</taxon>
    </lineage>
</organism>
<accession>A0ABQ7GXL5</accession>
<reference evidence="1" key="1">
    <citation type="submission" date="2017-08" db="EMBL/GenBank/DDBJ databases">
        <authorList>
            <person name="Polle J.E."/>
            <person name="Barry K."/>
            <person name="Cushman J."/>
            <person name="Schmutz J."/>
            <person name="Tran D."/>
            <person name="Hathwaick L.T."/>
            <person name="Yim W.C."/>
            <person name="Jenkins J."/>
            <person name="Mckie-Krisberg Z.M."/>
            <person name="Prochnik S."/>
            <person name="Lindquist E."/>
            <person name="Dockter R.B."/>
            <person name="Adam C."/>
            <person name="Molina H."/>
            <person name="Bunkerborg J."/>
            <person name="Jin E."/>
            <person name="Buchheim M."/>
            <person name="Magnuson J."/>
        </authorList>
    </citation>
    <scope>NUCLEOTIDE SEQUENCE</scope>
    <source>
        <strain evidence="1">CCAP 19/18</strain>
    </source>
</reference>
<gene>
    <name evidence="1" type="ORF">DUNSADRAFT_1028</name>
</gene>
<sequence length="67" mass="7343">MLGGVEGIGAATCTSLFGCQARTCFMPLKYRNASFLRAWRIGLNCQHSSLRLVIYCSHQSLACQLST</sequence>
<dbReference type="Proteomes" id="UP000815325">
    <property type="component" value="Unassembled WGS sequence"/>
</dbReference>
<keyword evidence="2" id="KW-1185">Reference proteome</keyword>
<evidence type="ECO:0000313" key="2">
    <source>
        <dbReference type="Proteomes" id="UP000815325"/>
    </source>
</evidence>
<dbReference type="EMBL" id="MU069546">
    <property type="protein sequence ID" value="KAF5839344.1"/>
    <property type="molecule type" value="Genomic_DNA"/>
</dbReference>
<name>A0ABQ7GXL5_DUNSA</name>
<proteinExistence type="predicted"/>
<protein>
    <submittedName>
        <fullName evidence="1">Uncharacterized protein</fullName>
    </submittedName>
</protein>
<comment type="caution">
    <text evidence="1">The sequence shown here is derived from an EMBL/GenBank/DDBJ whole genome shotgun (WGS) entry which is preliminary data.</text>
</comment>
<evidence type="ECO:0000313" key="1">
    <source>
        <dbReference type="EMBL" id="KAF5839344.1"/>
    </source>
</evidence>